<feature type="region of interest" description="Disordered" evidence="1">
    <location>
        <begin position="189"/>
        <end position="264"/>
    </location>
</feature>
<dbReference type="STRING" id="33097.A0A150GWI7"/>
<dbReference type="OrthoDB" id="539006at2759"/>
<feature type="region of interest" description="Disordered" evidence="1">
    <location>
        <begin position="572"/>
        <end position="687"/>
    </location>
</feature>
<feature type="compositionally biased region" description="Gly residues" evidence="1">
    <location>
        <begin position="609"/>
        <end position="620"/>
    </location>
</feature>
<sequence>MVTHLSAGFSNLENFESQNSETLQRAAGWTQIAAFLPLRSENDVKNIWHSTLRCKDTQKRSFLRTYALAVHDNAYDYAARKAMFDMAVRQCGPPPQAATEMINRVQMLLDNPDLQAVVHQEHLQHEQLLAAAAHQHAAAAAAAQAQAAQLQLQQQAAQLQGAQQLQQQALGLQPHEQLLLLLHQQRQQEQRQTERERQQQERRASGEDRAGRDAPLPGGWEHQQAPAISPARAALERDEGGAGRPATERRGGRSGGADGGGEMSEALLERERKLPGRDDGGLDGPQLSVAQLLQLQQQLNLAKGQGAPPSPTQQQLQGPRANSETGANGGALQLSARPSLGAGTGIAMNGDAVLAHLAAATGVGSADAPALAALAGAAGVKAGPLSRSPSDPPQQPGAAQGLDGILNLLARYKTDSMQASARQLGPRGAAWAGTAGGDERETGPLALGALGAAGRADGLADWDDARSGGKALPGGAGGSKQPAPGVSVKVEGEESGGADGSGATSSGAAKRPPGRAGLPVAPLGPGGEPDPAAAAPRASSRAARDSGPYSLEGVDSDELGAVEALALAARLHGQSGRGGGPAVGASRLGGPSTGGPRASTDGRASAASGRGGAAGGGGAGTAHRVSGAGGPGPVLDLQPRGLAGSTVIGNHTQQLQPGRLPSAQGRPRSSDALPGRGRNQAAATAAPRPVAAGATLDIVSLLNIPSQRQQVLALPAPGLATLLCSPNFGVDCEASVLLLLAEWRAAQAAAATGGGAGVSREHLQVLCGALRLAALGAFHLTAVLPHLLTADPRSGANVAVAGPGAGRWFEMRPDELAFLLRYVNAGETERAHLAEAAAGVYDCSSPWYDPAPRPLSPAAADGFCFQWHIPMQGLRDALRSGSQPHASFTIGEDDDAGGISGAGPGPGGVVALPCVVCRGLEWYVFIDCQQRGAAGSPSVAGVFVYCSVPAALRVAPEPGGPSRCVGVMPGAGIRLGVYGWRCNRLEEVFVWTFGDETFFAPEAGVGCPTALPLRRRTGSPAAVPGEDLAGPWADYLHEGSLRGSLTFLPP</sequence>
<keyword evidence="3" id="KW-1185">Reference proteome</keyword>
<dbReference type="EMBL" id="LSYV01000006">
    <property type="protein sequence ID" value="KXZ54221.1"/>
    <property type="molecule type" value="Genomic_DNA"/>
</dbReference>
<comment type="caution">
    <text evidence="2">The sequence shown here is derived from an EMBL/GenBank/DDBJ whole genome shotgun (WGS) entry which is preliminary data.</text>
</comment>
<dbReference type="Gene3D" id="1.10.10.60">
    <property type="entry name" value="Homeodomain-like"/>
    <property type="match status" value="1"/>
</dbReference>
<feature type="compositionally biased region" description="Basic and acidic residues" evidence="1">
    <location>
        <begin position="189"/>
        <end position="212"/>
    </location>
</feature>
<dbReference type="AlphaFoldDB" id="A0A150GWI7"/>
<accession>A0A150GWI7</accession>
<feature type="compositionally biased region" description="Low complexity" evidence="1">
    <location>
        <begin position="597"/>
        <end position="608"/>
    </location>
</feature>
<feature type="region of interest" description="Disordered" evidence="1">
    <location>
        <begin position="303"/>
        <end position="335"/>
    </location>
</feature>
<proteinExistence type="predicted"/>
<evidence type="ECO:0000313" key="3">
    <source>
        <dbReference type="Proteomes" id="UP000075714"/>
    </source>
</evidence>
<feature type="compositionally biased region" description="Basic and acidic residues" evidence="1">
    <location>
        <begin position="234"/>
        <end position="251"/>
    </location>
</feature>
<feature type="compositionally biased region" description="Gly residues" evidence="1">
    <location>
        <begin position="253"/>
        <end position="262"/>
    </location>
</feature>
<reference evidence="3" key="1">
    <citation type="journal article" date="2016" name="Nat. Commun.">
        <title>The Gonium pectorale genome demonstrates co-option of cell cycle regulation during the evolution of multicellularity.</title>
        <authorList>
            <person name="Hanschen E.R."/>
            <person name="Marriage T.N."/>
            <person name="Ferris P.J."/>
            <person name="Hamaji T."/>
            <person name="Toyoda A."/>
            <person name="Fujiyama A."/>
            <person name="Neme R."/>
            <person name="Noguchi H."/>
            <person name="Minakuchi Y."/>
            <person name="Suzuki M."/>
            <person name="Kawai-Toyooka H."/>
            <person name="Smith D.R."/>
            <person name="Sparks H."/>
            <person name="Anderson J."/>
            <person name="Bakaric R."/>
            <person name="Luria V."/>
            <person name="Karger A."/>
            <person name="Kirschner M.W."/>
            <person name="Durand P.M."/>
            <person name="Michod R.E."/>
            <person name="Nozaki H."/>
            <person name="Olson B.J."/>
        </authorList>
    </citation>
    <scope>NUCLEOTIDE SEQUENCE [LARGE SCALE GENOMIC DNA]</scope>
    <source>
        <strain evidence="3">NIES-2863</strain>
    </source>
</reference>
<feature type="compositionally biased region" description="Polar residues" evidence="1">
    <location>
        <begin position="647"/>
        <end position="656"/>
    </location>
</feature>
<evidence type="ECO:0000313" key="2">
    <source>
        <dbReference type="EMBL" id="KXZ54221.1"/>
    </source>
</evidence>
<evidence type="ECO:0000256" key="1">
    <source>
        <dbReference type="SAM" id="MobiDB-lite"/>
    </source>
</evidence>
<feature type="compositionally biased region" description="Low complexity" evidence="1">
    <location>
        <begin position="501"/>
        <end position="548"/>
    </location>
</feature>
<feature type="compositionally biased region" description="Polar residues" evidence="1">
    <location>
        <begin position="312"/>
        <end position="326"/>
    </location>
</feature>
<protein>
    <submittedName>
        <fullName evidence="2">Uncharacterized protein</fullName>
    </submittedName>
</protein>
<feature type="region of interest" description="Disordered" evidence="1">
    <location>
        <begin position="381"/>
        <end position="400"/>
    </location>
</feature>
<organism evidence="2 3">
    <name type="scientific">Gonium pectorale</name>
    <name type="common">Green alga</name>
    <dbReference type="NCBI Taxonomy" id="33097"/>
    <lineage>
        <taxon>Eukaryota</taxon>
        <taxon>Viridiplantae</taxon>
        <taxon>Chlorophyta</taxon>
        <taxon>core chlorophytes</taxon>
        <taxon>Chlorophyceae</taxon>
        <taxon>CS clade</taxon>
        <taxon>Chlamydomonadales</taxon>
        <taxon>Volvocaceae</taxon>
        <taxon>Gonium</taxon>
    </lineage>
</organism>
<gene>
    <name evidence="2" type="ORF">GPECTOR_5g313</name>
</gene>
<dbReference type="Proteomes" id="UP000075714">
    <property type="component" value="Unassembled WGS sequence"/>
</dbReference>
<name>A0A150GWI7_GONPE</name>
<feature type="region of interest" description="Disordered" evidence="1">
    <location>
        <begin position="461"/>
        <end position="555"/>
    </location>
</feature>